<dbReference type="InterPro" id="IPR036770">
    <property type="entry name" value="Ankyrin_rpt-contain_sf"/>
</dbReference>
<organism evidence="1 2">
    <name type="scientific">Mytilus coruscus</name>
    <name type="common">Sea mussel</name>
    <dbReference type="NCBI Taxonomy" id="42192"/>
    <lineage>
        <taxon>Eukaryota</taxon>
        <taxon>Metazoa</taxon>
        <taxon>Spiralia</taxon>
        <taxon>Lophotrochozoa</taxon>
        <taxon>Mollusca</taxon>
        <taxon>Bivalvia</taxon>
        <taxon>Autobranchia</taxon>
        <taxon>Pteriomorphia</taxon>
        <taxon>Mytilida</taxon>
        <taxon>Mytiloidea</taxon>
        <taxon>Mytilidae</taxon>
        <taxon>Mytilinae</taxon>
        <taxon>Mytilus</taxon>
    </lineage>
</organism>
<gene>
    <name evidence="1" type="ORF">MCOR_15542</name>
</gene>
<dbReference type="OrthoDB" id="10336016at2759"/>
<reference evidence="1 2" key="1">
    <citation type="submission" date="2020-06" db="EMBL/GenBank/DDBJ databases">
        <authorList>
            <person name="Li R."/>
            <person name="Bekaert M."/>
        </authorList>
    </citation>
    <scope>NUCLEOTIDE SEQUENCE [LARGE SCALE GENOMIC DNA]</scope>
    <source>
        <strain evidence="2">wild</strain>
    </source>
</reference>
<evidence type="ECO:0000313" key="2">
    <source>
        <dbReference type="Proteomes" id="UP000507470"/>
    </source>
</evidence>
<dbReference type="EMBL" id="CACVKT020002723">
    <property type="protein sequence ID" value="CAC5379475.1"/>
    <property type="molecule type" value="Genomic_DNA"/>
</dbReference>
<proteinExistence type="predicted"/>
<dbReference type="Gene3D" id="1.25.40.20">
    <property type="entry name" value="Ankyrin repeat-containing domain"/>
    <property type="match status" value="1"/>
</dbReference>
<keyword evidence="2" id="KW-1185">Reference proteome</keyword>
<name>A0A6J8B6H1_MYTCO</name>
<accession>A0A6J8B6H1</accession>
<dbReference type="SUPFAM" id="SSF48403">
    <property type="entry name" value="Ankyrin repeat"/>
    <property type="match status" value="1"/>
</dbReference>
<evidence type="ECO:0000313" key="1">
    <source>
        <dbReference type="EMBL" id="CAC5379475.1"/>
    </source>
</evidence>
<dbReference type="AlphaFoldDB" id="A0A6J8B6H1"/>
<dbReference type="Proteomes" id="UP000507470">
    <property type="component" value="Unassembled WGS sequence"/>
</dbReference>
<protein>
    <submittedName>
        <fullName evidence="1">Uncharacterized protein</fullName>
    </submittedName>
</protein>
<sequence length="312" mass="35840">MHGVHKVNVCTVTEIPPLMLACKLEAEDQDVYEKSEMLFTLLDNNANIHAKDNGRRTALVYAMNTRLTQVEQKRVILPNEPRKFNPRCNDEKASILDCYYYEGVNIANPGSYIMGSSHFFPVCELSNITRLLDCYNRVIDQCPDYRDSGPDIITKDAFKAFIIGTCVNKPVYDRGMECIGNREHLINQYNNKFCVAPLVYLSNVWDAYIQLGNWTWEKYCRLMDEGIECSIANAEQFGCHQSFYDFLRYSSYIRLPTECQKPNTTNYQWLHLYTELPDTLEFTAETEPNSSTAINVSFVLVVVGALINVSLY</sequence>